<gene>
    <name evidence="1" type="ORF">QAD02_005208</name>
</gene>
<name>A0ACC2NTL4_9HYME</name>
<comment type="caution">
    <text evidence="1">The sequence shown here is derived from an EMBL/GenBank/DDBJ whole genome shotgun (WGS) entry which is preliminary data.</text>
</comment>
<accession>A0ACC2NTL4</accession>
<proteinExistence type="predicted"/>
<dbReference type="Proteomes" id="UP001239111">
    <property type="component" value="Chromosome 3"/>
</dbReference>
<reference evidence="1" key="1">
    <citation type="submission" date="2023-04" db="EMBL/GenBank/DDBJ databases">
        <title>A chromosome-level genome assembly of the parasitoid wasp Eretmocerus hayati.</title>
        <authorList>
            <person name="Zhong Y."/>
            <person name="Liu S."/>
            <person name="Liu Y."/>
        </authorList>
    </citation>
    <scope>NUCLEOTIDE SEQUENCE</scope>
    <source>
        <strain evidence="1">ZJU_SS_LIU_2023</strain>
    </source>
</reference>
<evidence type="ECO:0000313" key="1">
    <source>
        <dbReference type="EMBL" id="KAJ8673946.1"/>
    </source>
</evidence>
<evidence type="ECO:0000313" key="2">
    <source>
        <dbReference type="Proteomes" id="UP001239111"/>
    </source>
</evidence>
<organism evidence="1 2">
    <name type="scientific">Eretmocerus hayati</name>
    <dbReference type="NCBI Taxonomy" id="131215"/>
    <lineage>
        <taxon>Eukaryota</taxon>
        <taxon>Metazoa</taxon>
        <taxon>Ecdysozoa</taxon>
        <taxon>Arthropoda</taxon>
        <taxon>Hexapoda</taxon>
        <taxon>Insecta</taxon>
        <taxon>Pterygota</taxon>
        <taxon>Neoptera</taxon>
        <taxon>Endopterygota</taxon>
        <taxon>Hymenoptera</taxon>
        <taxon>Apocrita</taxon>
        <taxon>Proctotrupomorpha</taxon>
        <taxon>Chalcidoidea</taxon>
        <taxon>Aphelinidae</taxon>
        <taxon>Aphelininae</taxon>
        <taxon>Eretmocerus</taxon>
    </lineage>
</organism>
<protein>
    <submittedName>
        <fullName evidence="1">Uncharacterized protein</fullName>
    </submittedName>
</protein>
<sequence>MSEKIFEVIGSKKDLLNDLTETELMNISVVPLPESTNGLQDALSSVLENIALFGDMVLNLPDITHRILKKHPEYQSTIRWSFEFLNRTKDYLDETTLRMIDLAAQELNITERDPNYSNPNTLANIKKSNTENTKKSSIRRREKLKRGPRVTNTEL</sequence>
<keyword evidence="2" id="KW-1185">Reference proteome</keyword>
<dbReference type="EMBL" id="CM056743">
    <property type="protein sequence ID" value="KAJ8673946.1"/>
    <property type="molecule type" value="Genomic_DNA"/>
</dbReference>